<name>A0A1Q2KZG7_9BACL</name>
<reference evidence="5 6" key="1">
    <citation type="submission" date="2017-02" db="EMBL/GenBank/DDBJ databases">
        <title>The complete genomic sequence of a novel cold adapted crude oil-degrading bacterium Planococcus qaidamina Y42.</title>
        <authorList>
            <person name="Yang R."/>
        </authorList>
    </citation>
    <scope>NUCLEOTIDE SEQUENCE [LARGE SCALE GENOMIC DNA]</scope>
    <source>
        <strain evidence="5 6">Y42</strain>
    </source>
</reference>
<dbReference type="RefSeq" id="WP_077589492.1">
    <property type="nucleotide sequence ID" value="NZ_CP019640.1"/>
</dbReference>
<evidence type="ECO:0000256" key="2">
    <source>
        <dbReference type="ARBA" id="ARBA00022840"/>
    </source>
</evidence>
<dbReference type="GO" id="GO:0005524">
    <property type="term" value="F:ATP binding"/>
    <property type="evidence" value="ECO:0007669"/>
    <property type="project" value="UniProtKB-KW"/>
</dbReference>
<dbReference type="Pfam" id="PF00271">
    <property type="entry name" value="Helicase_C"/>
    <property type="match status" value="1"/>
</dbReference>
<dbReference type="SMART" id="SM00487">
    <property type="entry name" value="DEXDc"/>
    <property type="match status" value="1"/>
</dbReference>
<dbReference type="GO" id="GO:0003676">
    <property type="term" value="F:nucleic acid binding"/>
    <property type="evidence" value="ECO:0007669"/>
    <property type="project" value="InterPro"/>
</dbReference>
<dbReference type="CDD" id="cd18797">
    <property type="entry name" value="SF2_C_Hrq"/>
    <property type="match status" value="1"/>
</dbReference>
<dbReference type="InterPro" id="IPR014001">
    <property type="entry name" value="Helicase_ATP-bd"/>
</dbReference>
<keyword evidence="5" id="KW-0378">Hydrolase</keyword>
<evidence type="ECO:0000256" key="1">
    <source>
        <dbReference type="ARBA" id="ARBA00022741"/>
    </source>
</evidence>
<accession>A0A1Q2KZG7</accession>
<dbReference type="CDD" id="cd17923">
    <property type="entry name" value="DEXHc_Hrq1-like"/>
    <property type="match status" value="1"/>
</dbReference>
<gene>
    <name evidence="5" type="ORF">B0X71_11265</name>
</gene>
<dbReference type="SMART" id="SM00490">
    <property type="entry name" value="HELICc"/>
    <property type="match status" value="1"/>
</dbReference>
<dbReference type="Pfam" id="PF09369">
    <property type="entry name" value="MZB"/>
    <property type="match status" value="1"/>
</dbReference>
<dbReference type="GO" id="GO:0043138">
    <property type="term" value="F:3'-5' DNA helicase activity"/>
    <property type="evidence" value="ECO:0007669"/>
    <property type="project" value="TreeGrafter"/>
</dbReference>
<feature type="domain" description="Helicase ATP-binding" evidence="3">
    <location>
        <begin position="68"/>
        <end position="248"/>
    </location>
</feature>
<dbReference type="PANTHER" id="PTHR47957:SF3">
    <property type="entry name" value="ATP-DEPENDENT HELICASE HRQ1"/>
    <property type="match status" value="1"/>
</dbReference>
<protein>
    <submittedName>
        <fullName evidence="5">ATP-dependent helicase</fullName>
    </submittedName>
</protein>
<organism evidence="5 6">
    <name type="scientific">Planococcus lenghuensis</name>
    <dbReference type="NCBI Taxonomy" id="2213202"/>
    <lineage>
        <taxon>Bacteria</taxon>
        <taxon>Bacillati</taxon>
        <taxon>Bacillota</taxon>
        <taxon>Bacilli</taxon>
        <taxon>Bacillales</taxon>
        <taxon>Caryophanaceae</taxon>
        <taxon>Planococcus</taxon>
    </lineage>
</organism>
<evidence type="ECO:0000259" key="4">
    <source>
        <dbReference type="PROSITE" id="PS51194"/>
    </source>
</evidence>
<dbReference type="InterPro" id="IPR027417">
    <property type="entry name" value="P-loop_NTPase"/>
</dbReference>
<dbReference type="Gene3D" id="3.40.50.300">
    <property type="entry name" value="P-loop containing nucleotide triphosphate hydrolases"/>
    <property type="match status" value="2"/>
</dbReference>
<sequence length="761" mass="85478">MRTKKALTELMAEWKTDRDMMERIWHWRTLEEKPARFADFPAAMHPDLQASLESRGIGQLYTHQREAFDLAADGKSFTAVTPTASGKSFCYHLPVLNMILNDSSARALYLFPTKALAQDQKSDLHTLIEGTGKEILSYTYDGDTAPGIRTKVRKAGQIVLTNPDMLHSGILPHHTKWVSLFENLKYIVIDELHTYKGIFGSHVAHVIRRLKRICAFYGSDPVFICTSATIANPQELAENLTDSKHVLVDQNGAPAGKKHIVFYNPPVIHPTFGVRRSAVLEVRDLATRLIREGVQTIVFAKSRVRVEMLVKYLQEITKRKIQDESIKGYRGGYLPSERRLIEKGLRDGTIQCVVSTNALELGVDIGQLQACIMTGYPGNIASAWQQAGRAGRRQDESLVIYVAQSTALDQYIIQHPEYLLEQSPEEARIHPENILILMDHLKCASFELPFTTDEQYGEFDVQALLEYLAEEGVVILSGDRWHWMSDRFPAHDISLRSTSQENVIIIDQSVPADTRVIGEMDRFSAMTLLHEEAIYLHQGTQFQVEFLDWEEKKAYVREVDVDYFTDANLAVELKVIAEDKQTTHGRTAVHYGDVAVLAMPTLFKKIRFDTHDNIGSGPISLPPEELHTSSTWLSFARPDGWAESELSDAMGSAAYAIGSFVPIFVQCDRRDIHVVPQVKSPHDDLPAFFIHDSYPGGIGISERIYGLWPELLAKAKEHVENCPCQDGCPSCIGAQDAPLDTKQAVGRLLGSLEEAVRNRVI</sequence>
<dbReference type="InterPro" id="IPR011545">
    <property type="entry name" value="DEAD/DEAH_box_helicase_dom"/>
</dbReference>
<dbReference type="EMBL" id="CP019640">
    <property type="protein sequence ID" value="AQQ53595.1"/>
    <property type="molecule type" value="Genomic_DNA"/>
</dbReference>
<dbReference type="Pfam" id="PF00270">
    <property type="entry name" value="DEAD"/>
    <property type="match status" value="1"/>
</dbReference>
<dbReference type="OrthoDB" id="143059at2"/>
<dbReference type="InterPro" id="IPR001650">
    <property type="entry name" value="Helicase_C-like"/>
</dbReference>
<dbReference type="SUPFAM" id="SSF52540">
    <property type="entry name" value="P-loop containing nucleoside triphosphate hydrolases"/>
    <property type="match status" value="1"/>
</dbReference>
<dbReference type="InterPro" id="IPR018973">
    <property type="entry name" value="MZB"/>
</dbReference>
<dbReference type="GO" id="GO:0006289">
    <property type="term" value="P:nucleotide-excision repair"/>
    <property type="evidence" value="ECO:0007669"/>
    <property type="project" value="TreeGrafter"/>
</dbReference>
<feature type="domain" description="Helicase C-terminal" evidence="4">
    <location>
        <begin position="281"/>
        <end position="435"/>
    </location>
</feature>
<dbReference type="InterPro" id="IPR055227">
    <property type="entry name" value="HRQ1_WHD"/>
</dbReference>
<evidence type="ECO:0000313" key="5">
    <source>
        <dbReference type="EMBL" id="AQQ53595.1"/>
    </source>
</evidence>
<dbReference type="PROSITE" id="PS51192">
    <property type="entry name" value="HELICASE_ATP_BIND_1"/>
    <property type="match status" value="1"/>
</dbReference>
<evidence type="ECO:0000259" key="3">
    <source>
        <dbReference type="PROSITE" id="PS51192"/>
    </source>
</evidence>
<dbReference type="GO" id="GO:0036297">
    <property type="term" value="P:interstrand cross-link repair"/>
    <property type="evidence" value="ECO:0007669"/>
    <property type="project" value="TreeGrafter"/>
</dbReference>
<keyword evidence="6" id="KW-1185">Reference proteome</keyword>
<evidence type="ECO:0000313" key="6">
    <source>
        <dbReference type="Proteomes" id="UP000188184"/>
    </source>
</evidence>
<keyword evidence="1" id="KW-0547">Nucleotide-binding</keyword>
<dbReference type="AlphaFoldDB" id="A0A1Q2KZG7"/>
<dbReference type="Pfam" id="PF22982">
    <property type="entry name" value="WHD_HRQ1"/>
    <property type="match status" value="1"/>
</dbReference>
<dbReference type="KEGG" id="pmar:B0X71_11265"/>
<dbReference type="PANTHER" id="PTHR47957">
    <property type="entry name" value="ATP-DEPENDENT HELICASE HRQ1"/>
    <property type="match status" value="1"/>
</dbReference>
<dbReference type="Proteomes" id="UP000188184">
    <property type="component" value="Chromosome"/>
</dbReference>
<keyword evidence="2" id="KW-0067">ATP-binding</keyword>
<dbReference type="PROSITE" id="PS51194">
    <property type="entry name" value="HELICASE_CTER"/>
    <property type="match status" value="1"/>
</dbReference>
<keyword evidence="5" id="KW-0347">Helicase</keyword>
<proteinExistence type="predicted"/>